<gene>
    <name evidence="5" type="ORF">WDU96_04005</name>
</gene>
<evidence type="ECO:0000256" key="1">
    <source>
        <dbReference type="ARBA" id="ARBA00008791"/>
    </source>
</evidence>
<evidence type="ECO:0000259" key="4">
    <source>
        <dbReference type="Pfam" id="PF00582"/>
    </source>
</evidence>
<evidence type="ECO:0000256" key="2">
    <source>
        <dbReference type="ARBA" id="ARBA00022741"/>
    </source>
</evidence>
<dbReference type="PRINTS" id="PR01438">
    <property type="entry name" value="UNVRSLSTRESS"/>
</dbReference>
<organism evidence="5 6">
    <name type="scientific">Microbacterium marmarense</name>
    <dbReference type="NCBI Taxonomy" id="3122051"/>
    <lineage>
        <taxon>Bacteria</taxon>
        <taxon>Bacillati</taxon>
        <taxon>Actinomycetota</taxon>
        <taxon>Actinomycetes</taxon>
        <taxon>Micrococcales</taxon>
        <taxon>Microbacteriaceae</taxon>
        <taxon>Microbacterium</taxon>
    </lineage>
</organism>
<sequence>MREKVIVGVTNADGAHRAVDWAIDRAARRGERLELVAVVGGAVGVVGEGQVIDDALRETQRMLEAQAERVRARGVAVETRVGRGKPVDELIEASNDAALLVIGSDYRGPGSGPARGAHGIRVTAGAHCPVAVVPDLDLTGRSGVVVGVDGSEISEAAIAFAAAEADARGEVLTAVCTWSPFAIPLEVRSFPDDYLENMQSLTEETLSISLAGLREQYPDLVVHRVVESGIAQTVINRLAADARLSVVGTHGRGAIARFLLGSTSQEVLARLATTTVVVR</sequence>
<dbReference type="Gene3D" id="3.40.50.620">
    <property type="entry name" value="HUPs"/>
    <property type="match status" value="2"/>
</dbReference>
<dbReference type="InterPro" id="IPR006015">
    <property type="entry name" value="Universal_stress_UspA"/>
</dbReference>
<keyword evidence="3" id="KW-0067">ATP-binding</keyword>
<feature type="domain" description="UspA" evidence="4">
    <location>
        <begin position="1"/>
        <end position="134"/>
    </location>
</feature>
<comment type="caution">
    <text evidence="5">The sequence shown here is derived from an EMBL/GenBank/DDBJ whole genome shotgun (WGS) entry which is preliminary data.</text>
</comment>
<evidence type="ECO:0000256" key="3">
    <source>
        <dbReference type="ARBA" id="ARBA00022840"/>
    </source>
</evidence>
<proteinExistence type="inferred from homology"/>
<reference evidence="5 6" key="1">
    <citation type="submission" date="2024-02" db="EMBL/GenBank/DDBJ databases">
        <authorList>
            <person name="Saticioglu I.B."/>
        </authorList>
    </citation>
    <scope>NUCLEOTIDE SEQUENCE [LARGE SCALE GENOMIC DNA]</scope>
    <source>
        <strain evidence="5 6">Mu-86</strain>
    </source>
</reference>
<dbReference type="SUPFAM" id="SSF52402">
    <property type="entry name" value="Adenine nucleotide alpha hydrolases-like"/>
    <property type="match status" value="2"/>
</dbReference>
<dbReference type="RefSeq" id="WP_337337192.1">
    <property type="nucleotide sequence ID" value="NZ_JBBDGL010000001.1"/>
</dbReference>
<evidence type="ECO:0000313" key="6">
    <source>
        <dbReference type="Proteomes" id="UP001368654"/>
    </source>
</evidence>
<feature type="domain" description="UspA" evidence="4">
    <location>
        <begin position="144"/>
        <end position="279"/>
    </location>
</feature>
<dbReference type="PANTHER" id="PTHR46268:SF27">
    <property type="entry name" value="UNIVERSAL STRESS PROTEIN RV2623"/>
    <property type="match status" value="1"/>
</dbReference>
<protein>
    <submittedName>
        <fullName evidence="5">Universal stress protein</fullName>
    </submittedName>
</protein>
<accession>A0ABU8LSB6</accession>
<dbReference type="EMBL" id="JBBDGL010000001">
    <property type="protein sequence ID" value="MEJ1154764.1"/>
    <property type="molecule type" value="Genomic_DNA"/>
</dbReference>
<dbReference type="InterPro" id="IPR014729">
    <property type="entry name" value="Rossmann-like_a/b/a_fold"/>
</dbReference>
<dbReference type="Proteomes" id="UP001368654">
    <property type="component" value="Unassembled WGS sequence"/>
</dbReference>
<dbReference type="PANTHER" id="PTHR46268">
    <property type="entry name" value="STRESS RESPONSE PROTEIN NHAX"/>
    <property type="match status" value="1"/>
</dbReference>
<dbReference type="InterPro" id="IPR006016">
    <property type="entry name" value="UspA"/>
</dbReference>
<keyword evidence="2" id="KW-0547">Nucleotide-binding</keyword>
<evidence type="ECO:0000313" key="5">
    <source>
        <dbReference type="EMBL" id="MEJ1154764.1"/>
    </source>
</evidence>
<dbReference type="Pfam" id="PF00582">
    <property type="entry name" value="Usp"/>
    <property type="match status" value="2"/>
</dbReference>
<comment type="similarity">
    <text evidence="1">Belongs to the universal stress protein A family.</text>
</comment>
<keyword evidence="6" id="KW-1185">Reference proteome</keyword>
<name>A0ABU8LSB6_9MICO</name>